<evidence type="ECO:0000256" key="9">
    <source>
        <dbReference type="SAM" id="MobiDB-lite"/>
    </source>
</evidence>
<keyword evidence="5 11" id="KW-0732">Signal</keyword>
<feature type="signal peptide" evidence="11">
    <location>
        <begin position="1"/>
        <end position="21"/>
    </location>
</feature>
<gene>
    <name evidence="14" type="primary">LOC107381180</name>
    <name evidence="13" type="ORF">G4P62_006974</name>
</gene>
<keyword evidence="6 10" id="KW-1133">Transmembrane helix</keyword>
<keyword evidence="15" id="KW-1185">Reference proteome</keyword>
<protein>
    <submittedName>
        <fullName evidence="13 14">Collectrin-like</fullName>
    </submittedName>
</protein>
<keyword evidence="4 10" id="KW-0812">Transmembrane</keyword>
<sequence>MLKRIFLVICFLVICLPSALAAQLCIPNAPEACQVRLSIKTALGEKAYEWNEHEKFLFRAAMAFAMRKHKEQEFSLSDIILCNETVRVSFWFVVTSPLNPSVLVERKDIEKAVSKFRHRINGAFLLSDTTLEFVNIYPTLAAPVVPNTPPWLIVFGVVIGLIGAGIVFLLTSTIVQKRRKKQQKAEEGDEDIEELEAKTVENGSTSEGVYNTTFSDDDRFTQM</sequence>
<evidence type="ECO:0000313" key="15">
    <source>
        <dbReference type="Proteomes" id="UP000694548"/>
    </source>
</evidence>
<dbReference type="Proteomes" id="UP000822369">
    <property type="component" value="Chromosome 11"/>
</dbReference>
<evidence type="ECO:0000256" key="8">
    <source>
        <dbReference type="ARBA" id="ARBA00023180"/>
    </source>
</evidence>
<dbReference type="InterPro" id="IPR042944">
    <property type="entry name" value="Collectrin"/>
</dbReference>
<dbReference type="PROSITE" id="PS52010">
    <property type="entry name" value="COLLECTRIN_LIKE"/>
    <property type="match status" value="1"/>
</dbReference>
<evidence type="ECO:0000313" key="14">
    <source>
        <dbReference type="Ensembl" id="ENSNFUP00015012022.1"/>
    </source>
</evidence>
<evidence type="ECO:0000259" key="12">
    <source>
        <dbReference type="PROSITE" id="PS52010"/>
    </source>
</evidence>
<dbReference type="GeneTree" id="ENSGT00940000160862"/>
<feature type="domain" description="Collectrin-like" evidence="12">
    <location>
        <begin position="29"/>
        <end position="223"/>
    </location>
</feature>
<reference evidence="14" key="1">
    <citation type="submission" date="2014-08" db="EMBL/GenBank/DDBJ databases">
        <authorList>
            <person name="Senf B."/>
            <person name="Petzold A."/>
            <person name="Downie B.R."/>
            <person name="Koch P."/>
            <person name="Platzer M."/>
        </authorList>
    </citation>
    <scope>NUCLEOTIDE SEQUENCE [LARGE SCALE GENOMIC DNA]</scope>
    <source>
        <strain evidence="14">GRZ</strain>
    </source>
</reference>
<dbReference type="OrthoDB" id="9899436at2759"/>
<evidence type="ECO:0000256" key="5">
    <source>
        <dbReference type="ARBA" id="ARBA00022729"/>
    </source>
</evidence>
<evidence type="ECO:0000256" key="4">
    <source>
        <dbReference type="ARBA" id="ARBA00022692"/>
    </source>
</evidence>
<dbReference type="KEGG" id="nfu:107381180"/>
<accession>A0A8C6NMH2</accession>
<evidence type="ECO:0000256" key="7">
    <source>
        <dbReference type="ARBA" id="ARBA00023136"/>
    </source>
</evidence>
<keyword evidence="8" id="KW-0325">Glycoprotein</keyword>
<feature type="transmembrane region" description="Helical" evidence="10">
    <location>
        <begin position="151"/>
        <end position="175"/>
    </location>
</feature>
<name>A0A8C6NMH2_NOTFU</name>
<evidence type="ECO:0000256" key="2">
    <source>
        <dbReference type="ARBA" id="ARBA00022475"/>
    </source>
</evidence>
<dbReference type="EMBL" id="JAAVVJ010000011">
    <property type="protein sequence ID" value="KAF7211733.1"/>
    <property type="molecule type" value="Genomic_DNA"/>
</dbReference>
<dbReference type="PANTHER" id="PTHR46884:SF1">
    <property type="entry name" value="COLLECTRIN"/>
    <property type="match status" value="1"/>
</dbReference>
<evidence type="ECO:0000256" key="11">
    <source>
        <dbReference type="SAM" id="SignalP"/>
    </source>
</evidence>
<keyword evidence="7 10" id="KW-0472">Membrane</keyword>
<dbReference type="GO" id="GO:0005886">
    <property type="term" value="C:plasma membrane"/>
    <property type="evidence" value="ECO:0007669"/>
    <property type="project" value="UniProtKB-SubCell"/>
</dbReference>
<dbReference type="PANTHER" id="PTHR46884">
    <property type="entry name" value="COLLECTRIN"/>
    <property type="match status" value="1"/>
</dbReference>
<dbReference type="InterPro" id="IPR031588">
    <property type="entry name" value="Collectrin_dom"/>
</dbReference>
<keyword evidence="3" id="KW-0597">Phosphoprotein</keyword>
<dbReference type="Proteomes" id="UP000694548">
    <property type="component" value="Chromosome sgr07"/>
</dbReference>
<proteinExistence type="predicted"/>
<dbReference type="AlphaFoldDB" id="A0A8C6NMH2"/>
<dbReference type="GeneID" id="107381180"/>
<reference evidence="13" key="2">
    <citation type="submission" date="2020-03" db="EMBL/GenBank/DDBJ databases">
        <title>Intra-Species Differences in Population Size shape Life History and Genome Evolution.</title>
        <authorList>
            <person name="Willemsen D."/>
            <person name="Cui R."/>
            <person name="Valenzano D.R."/>
        </authorList>
    </citation>
    <scope>NUCLEOTIDE SEQUENCE</scope>
    <source>
        <strain evidence="13">GRZ</strain>
        <tissue evidence="13">Whole</tissue>
    </source>
</reference>
<feature type="compositionally biased region" description="Polar residues" evidence="9">
    <location>
        <begin position="201"/>
        <end position="214"/>
    </location>
</feature>
<keyword evidence="2" id="KW-1003">Cell membrane</keyword>
<feature type="region of interest" description="Disordered" evidence="9">
    <location>
        <begin position="180"/>
        <end position="223"/>
    </location>
</feature>
<evidence type="ECO:0000256" key="3">
    <source>
        <dbReference type="ARBA" id="ARBA00022553"/>
    </source>
</evidence>
<dbReference type="Pfam" id="PF16959">
    <property type="entry name" value="Collectrin"/>
    <property type="match status" value="1"/>
</dbReference>
<reference evidence="14" key="3">
    <citation type="submission" date="2025-05" db="UniProtKB">
        <authorList>
            <consortium name="Ensembl"/>
        </authorList>
    </citation>
    <scope>IDENTIFICATION</scope>
</reference>
<evidence type="ECO:0000256" key="10">
    <source>
        <dbReference type="SAM" id="Phobius"/>
    </source>
</evidence>
<organism evidence="14 15">
    <name type="scientific">Nothobranchius furzeri</name>
    <name type="common">Turquoise killifish</name>
    <dbReference type="NCBI Taxonomy" id="105023"/>
    <lineage>
        <taxon>Eukaryota</taxon>
        <taxon>Metazoa</taxon>
        <taxon>Chordata</taxon>
        <taxon>Craniata</taxon>
        <taxon>Vertebrata</taxon>
        <taxon>Euteleostomi</taxon>
        <taxon>Actinopterygii</taxon>
        <taxon>Neopterygii</taxon>
        <taxon>Teleostei</taxon>
        <taxon>Neoteleostei</taxon>
        <taxon>Acanthomorphata</taxon>
        <taxon>Ovalentaria</taxon>
        <taxon>Atherinomorphae</taxon>
        <taxon>Cyprinodontiformes</taxon>
        <taxon>Nothobranchiidae</taxon>
        <taxon>Nothobranchius</taxon>
    </lineage>
</organism>
<dbReference type="GO" id="GO:0051957">
    <property type="term" value="P:positive regulation of amino acid transport"/>
    <property type="evidence" value="ECO:0007669"/>
    <property type="project" value="TreeGrafter"/>
</dbReference>
<dbReference type="RefSeq" id="XP_015808229.3">
    <property type="nucleotide sequence ID" value="XM_015952743.3"/>
</dbReference>
<evidence type="ECO:0000313" key="13">
    <source>
        <dbReference type="EMBL" id="KAF7211733.1"/>
    </source>
</evidence>
<dbReference type="OMA" id="AYEWNES"/>
<evidence type="ECO:0000256" key="1">
    <source>
        <dbReference type="ARBA" id="ARBA00004251"/>
    </source>
</evidence>
<dbReference type="GO" id="GO:0070062">
    <property type="term" value="C:extracellular exosome"/>
    <property type="evidence" value="ECO:0007669"/>
    <property type="project" value="TreeGrafter"/>
</dbReference>
<dbReference type="Ensembl" id="ENSNFUT00015012636.1">
    <property type="protein sequence ID" value="ENSNFUP00015012022.1"/>
    <property type="gene ID" value="ENSNFUG00015005936.1"/>
</dbReference>
<comment type="subcellular location">
    <subcellularLocation>
        <location evidence="1">Cell membrane</location>
        <topology evidence="1">Single-pass type I membrane protein</topology>
    </subcellularLocation>
</comment>
<feature type="chain" id="PRO_5044681480" evidence="11">
    <location>
        <begin position="22"/>
        <end position="223"/>
    </location>
</feature>
<evidence type="ECO:0000256" key="6">
    <source>
        <dbReference type="ARBA" id="ARBA00022989"/>
    </source>
</evidence>